<dbReference type="AlphaFoldDB" id="A0A2M6YTU5"/>
<dbReference type="NCBIfam" id="TIGR02532">
    <property type="entry name" value="IV_pilin_GFxxxE"/>
    <property type="match status" value="1"/>
</dbReference>
<accession>A0A2M6YTU5</accession>
<evidence type="ECO:0008006" key="4">
    <source>
        <dbReference type="Google" id="ProtNLM"/>
    </source>
</evidence>
<keyword evidence="1" id="KW-0472">Membrane</keyword>
<dbReference type="Pfam" id="PF07963">
    <property type="entry name" value="N_methyl"/>
    <property type="match status" value="1"/>
</dbReference>
<name>A0A2M6YTU5_9BACT</name>
<keyword evidence="1" id="KW-1133">Transmembrane helix</keyword>
<evidence type="ECO:0000256" key="1">
    <source>
        <dbReference type="SAM" id="Phobius"/>
    </source>
</evidence>
<dbReference type="InterPro" id="IPR045584">
    <property type="entry name" value="Pilin-like"/>
</dbReference>
<dbReference type="Proteomes" id="UP000230184">
    <property type="component" value="Unassembled WGS sequence"/>
</dbReference>
<reference evidence="3" key="1">
    <citation type="submission" date="2017-09" db="EMBL/GenBank/DDBJ databases">
        <title>Depth-based differentiation of microbial function through sediment-hosted aquifers and enrichment of novel symbionts in the deep terrestrial subsurface.</title>
        <authorList>
            <person name="Probst A.J."/>
            <person name="Ladd B."/>
            <person name="Jarett J.K."/>
            <person name="Geller-Mcgrath D.E."/>
            <person name="Sieber C.M.K."/>
            <person name="Emerson J.B."/>
            <person name="Anantharaman K."/>
            <person name="Thomas B.C."/>
            <person name="Malmstrom R."/>
            <person name="Stieglmeier M."/>
            <person name="Klingl A."/>
            <person name="Woyke T."/>
            <person name="Ryan C.M."/>
            <person name="Banfield J.F."/>
        </authorList>
    </citation>
    <scope>NUCLEOTIDE SEQUENCE [LARGE SCALE GENOMIC DNA]</scope>
</reference>
<protein>
    <recommendedName>
        <fullName evidence="4">Type II secretion system protein GspG C-terminal domain-containing protein</fullName>
    </recommendedName>
</protein>
<dbReference type="InterPro" id="IPR031982">
    <property type="entry name" value="PilE-like"/>
</dbReference>
<evidence type="ECO:0000313" key="3">
    <source>
        <dbReference type="Proteomes" id="UP000230184"/>
    </source>
</evidence>
<proteinExistence type="predicted"/>
<dbReference type="Pfam" id="PF16732">
    <property type="entry name" value="ComP_DUS"/>
    <property type="match status" value="1"/>
</dbReference>
<sequence length="130" mass="14023">MKLKKAFTLLEMLVVIGIIAILVSLGFASYSTVQKKARDAKRQGDLKAAQQVMEQCYSVNTSSYQYPIISNSDGTLTPAACPGNASITFSITDPLNTGTYVYTITTSSTTAYKITADLETGTTFSVENQQ</sequence>
<dbReference type="InterPro" id="IPR012902">
    <property type="entry name" value="N_methyl_site"/>
</dbReference>
<feature type="transmembrane region" description="Helical" evidence="1">
    <location>
        <begin position="12"/>
        <end position="33"/>
    </location>
</feature>
<gene>
    <name evidence="2" type="ORF">COT02_03615</name>
</gene>
<dbReference type="Gene3D" id="3.30.700.10">
    <property type="entry name" value="Glycoprotein, Type 4 Pilin"/>
    <property type="match status" value="1"/>
</dbReference>
<keyword evidence="1" id="KW-0812">Transmembrane</keyword>
<organism evidence="2 3">
    <name type="scientific">Candidatus Roizmanbacteria bacterium CG07_land_8_20_14_0_80_34_15</name>
    <dbReference type="NCBI Taxonomy" id="1974849"/>
    <lineage>
        <taxon>Bacteria</taxon>
        <taxon>Candidatus Roizmaniibacteriota</taxon>
    </lineage>
</organism>
<comment type="caution">
    <text evidence="2">The sequence shown here is derived from an EMBL/GenBank/DDBJ whole genome shotgun (WGS) entry which is preliminary data.</text>
</comment>
<evidence type="ECO:0000313" key="2">
    <source>
        <dbReference type="EMBL" id="PIU36901.1"/>
    </source>
</evidence>
<dbReference type="EMBL" id="PEWY01000104">
    <property type="protein sequence ID" value="PIU36901.1"/>
    <property type="molecule type" value="Genomic_DNA"/>
</dbReference>
<dbReference type="SUPFAM" id="SSF54523">
    <property type="entry name" value="Pili subunits"/>
    <property type="match status" value="1"/>
</dbReference>